<protein>
    <submittedName>
        <fullName evidence="1">Uncharacterized protein</fullName>
    </submittedName>
</protein>
<reference evidence="2" key="1">
    <citation type="journal article" date="2023" name="Commun. Biol.">
        <title>Genome analysis of Parmales, the sister group of diatoms, reveals the evolutionary specialization of diatoms from phago-mixotrophs to photoautotrophs.</title>
        <authorList>
            <person name="Ban H."/>
            <person name="Sato S."/>
            <person name="Yoshikawa S."/>
            <person name="Yamada K."/>
            <person name="Nakamura Y."/>
            <person name="Ichinomiya M."/>
            <person name="Sato N."/>
            <person name="Blanc-Mathieu R."/>
            <person name="Endo H."/>
            <person name="Kuwata A."/>
            <person name="Ogata H."/>
        </authorList>
    </citation>
    <scope>NUCLEOTIDE SEQUENCE [LARGE SCALE GENOMIC DNA]</scope>
</reference>
<proteinExistence type="predicted"/>
<evidence type="ECO:0000313" key="1">
    <source>
        <dbReference type="EMBL" id="GMI38901.1"/>
    </source>
</evidence>
<dbReference type="Proteomes" id="UP001165065">
    <property type="component" value="Unassembled WGS sequence"/>
</dbReference>
<gene>
    <name evidence="1" type="ORF">TrCOL_g3917</name>
</gene>
<organism evidence="1 2">
    <name type="scientific">Triparma columacea</name>
    <dbReference type="NCBI Taxonomy" id="722753"/>
    <lineage>
        <taxon>Eukaryota</taxon>
        <taxon>Sar</taxon>
        <taxon>Stramenopiles</taxon>
        <taxon>Ochrophyta</taxon>
        <taxon>Bolidophyceae</taxon>
        <taxon>Parmales</taxon>
        <taxon>Triparmaceae</taxon>
        <taxon>Triparma</taxon>
    </lineage>
</organism>
<dbReference type="EMBL" id="BRYA01000093">
    <property type="protein sequence ID" value="GMI38901.1"/>
    <property type="molecule type" value="Genomic_DNA"/>
</dbReference>
<name>A0A9W7G7J1_9STRA</name>
<sequence>MVVVKAEAVPVDVPAPAVAVAAVPAVSITDAPVAEVKPLVSDKSSYDIFEGIDLSAAFQSDADAEADFSNAAYNSEDIAYNADKSLEAQTIESLSDPKYWLSICPFLHCGSTTSTKCHPPSFADNATLRADLLSRGYFSIHPEPSPNSLIDRLALGVETLIEHGHPPSSISMYDEAWELADSLTPLISEVTGNAPLGDW</sequence>
<accession>A0A9W7G7J1</accession>
<dbReference type="AlphaFoldDB" id="A0A9W7G7J1"/>
<evidence type="ECO:0000313" key="2">
    <source>
        <dbReference type="Proteomes" id="UP001165065"/>
    </source>
</evidence>
<keyword evidence="2" id="KW-1185">Reference proteome</keyword>
<comment type="caution">
    <text evidence="1">The sequence shown here is derived from an EMBL/GenBank/DDBJ whole genome shotgun (WGS) entry which is preliminary data.</text>
</comment>